<reference evidence="3 4" key="1">
    <citation type="journal article" date="2011" name="PLoS Genet.">
        <title>Finished genome of the fungal wheat pathogen Mycosphaerella graminicola reveals dispensome structure, chromosome plasticity, and stealth pathogenesis.</title>
        <authorList>
            <person name="Goodwin S.B."/>
            <person name="Ben M'barek S."/>
            <person name="Dhillon B."/>
            <person name="Wittenberg A.H.J."/>
            <person name="Crane C.F."/>
            <person name="Hane J.K."/>
            <person name="Foster A.J."/>
            <person name="Van der Lee T.A.J."/>
            <person name="Grimwood J."/>
            <person name="Aerts A."/>
            <person name="Antoniw J."/>
            <person name="Bailey A."/>
            <person name="Bluhm B."/>
            <person name="Bowler J."/>
            <person name="Bristow J."/>
            <person name="van der Burgt A."/>
            <person name="Canto-Canche B."/>
            <person name="Churchill A.C.L."/>
            <person name="Conde-Ferraez L."/>
            <person name="Cools H.J."/>
            <person name="Coutinho P.M."/>
            <person name="Csukai M."/>
            <person name="Dehal P."/>
            <person name="De Wit P."/>
            <person name="Donzelli B."/>
            <person name="van de Geest H.C."/>
            <person name="van Ham R.C.H.J."/>
            <person name="Hammond-Kosack K.E."/>
            <person name="Henrissat B."/>
            <person name="Kilian A."/>
            <person name="Kobayashi A.K."/>
            <person name="Koopmann E."/>
            <person name="Kourmpetis Y."/>
            <person name="Kuzniar A."/>
            <person name="Lindquist E."/>
            <person name="Lombard V."/>
            <person name="Maliepaard C."/>
            <person name="Martins N."/>
            <person name="Mehrabi R."/>
            <person name="Nap J.P.H."/>
            <person name="Ponomarenko A."/>
            <person name="Rudd J.J."/>
            <person name="Salamov A."/>
            <person name="Schmutz J."/>
            <person name="Schouten H.J."/>
            <person name="Shapiro H."/>
            <person name="Stergiopoulos I."/>
            <person name="Torriani S.F.F."/>
            <person name="Tu H."/>
            <person name="de Vries R.P."/>
            <person name="Waalwijk C."/>
            <person name="Ware S.B."/>
            <person name="Wiebenga A."/>
            <person name="Zwiers L.-H."/>
            <person name="Oliver R.P."/>
            <person name="Grigoriev I.V."/>
            <person name="Kema G.H.J."/>
        </authorList>
    </citation>
    <scope>NUCLEOTIDE SEQUENCE [LARGE SCALE GENOMIC DNA]</scope>
    <source>
        <strain evidence="4">CBS 115943 / IPO323</strain>
    </source>
</reference>
<evidence type="ECO:0000313" key="4">
    <source>
        <dbReference type="Proteomes" id="UP000008062"/>
    </source>
</evidence>
<gene>
    <name evidence="3" type="ORF">MYCGRDRAFT_95515</name>
</gene>
<accession>F9XJV0</accession>
<dbReference type="AlphaFoldDB" id="F9XJV0"/>
<dbReference type="InParanoid" id="F9XJV0"/>
<organism evidence="3 4">
    <name type="scientific">Zymoseptoria tritici (strain CBS 115943 / IPO323)</name>
    <name type="common">Speckled leaf blotch fungus</name>
    <name type="synonym">Septoria tritici</name>
    <dbReference type="NCBI Taxonomy" id="336722"/>
    <lineage>
        <taxon>Eukaryota</taxon>
        <taxon>Fungi</taxon>
        <taxon>Dikarya</taxon>
        <taxon>Ascomycota</taxon>
        <taxon>Pezizomycotina</taxon>
        <taxon>Dothideomycetes</taxon>
        <taxon>Dothideomycetidae</taxon>
        <taxon>Mycosphaerellales</taxon>
        <taxon>Mycosphaerellaceae</taxon>
        <taxon>Zymoseptoria</taxon>
    </lineage>
</organism>
<keyword evidence="4" id="KW-1185">Reference proteome</keyword>
<name>F9XJV0_ZYMTI</name>
<feature type="region of interest" description="Disordered" evidence="2">
    <location>
        <begin position="1"/>
        <end position="23"/>
    </location>
</feature>
<dbReference type="HOGENOM" id="CLU_2308307_0_0_1"/>
<keyword evidence="1" id="KW-0175">Coiled coil</keyword>
<sequence length="100" mass="11001">MSAPSYQGLEKGHAVSPIPSKQSITPEPTLAALKANIDTAQALHVRIKQELTDAERAWIEQVEATGRMKQEAARINLEAARRSFHAELWRVCLLIGLASL</sequence>
<dbReference type="GeneID" id="13398883"/>
<feature type="coiled-coil region" evidence="1">
    <location>
        <begin position="30"/>
        <end position="57"/>
    </location>
</feature>
<dbReference type="KEGG" id="ztr:MYCGRDRAFT_95515"/>
<evidence type="ECO:0000256" key="1">
    <source>
        <dbReference type="SAM" id="Coils"/>
    </source>
</evidence>
<evidence type="ECO:0000256" key="2">
    <source>
        <dbReference type="SAM" id="MobiDB-lite"/>
    </source>
</evidence>
<dbReference type="EMBL" id="CM001204">
    <property type="protein sequence ID" value="EGP84252.1"/>
    <property type="molecule type" value="Genomic_DNA"/>
</dbReference>
<protein>
    <submittedName>
        <fullName evidence="3">Uncharacterized protein</fullName>
    </submittedName>
</protein>
<dbReference type="Proteomes" id="UP000008062">
    <property type="component" value="Chromosome 9"/>
</dbReference>
<proteinExistence type="predicted"/>
<evidence type="ECO:0000313" key="3">
    <source>
        <dbReference type="EMBL" id="EGP84252.1"/>
    </source>
</evidence>
<dbReference type="RefSeq" id="XP_003849276.1">
    <property type="nucleotide sequence ID" value="XM_003849228.1"/>
</dbReference>